<feature type="transmembrane region" description="Helical" evidence="2">
    <location>
        <begin position="12"/>
        <end position="32"/>
    </location>
</feature>
<name>A0AAD5LSG9_PYTIN</name>
<gene>
    <name evidence="3" type="ORF">P43SY_006252</name>
</gene>
<evidence type="ECO:0000313" key="3">
    <source>
        <dbReference type="EMBL" id="KAJ0392151.1"/>
    </source>
</evidence>
<keyword evidence="2" id="KW-0472">Membrane</keyword>
<proteinExistence type="predicted"/>
<dbReference type="InterPro" id="IPR007577">
    <property type="entry name" value="GlycoTrfase_DXD_sugar-bd_CS"/>
</dbReference>
<evidence type="ECO:0000256" key="1">
    <source>
        <dbReference type="SAM" id="MobiDB-lite"/>
    </source>
</evidence>
<evidence type="ECO:0000313" key="4">
    <source>
        <dbReference type="Proteomes" id="UP001209570"/>
    </source>
</evidence>
<organism evidence="3 4">
    <name type="scientific">Pythium insidiosum</name>
    <name type="common">Pythiosis disease agent</name>
    <dbReference type="NCBI Taxonomy" id="114742"/>
    <lineage>
        <taxon>Eukaryota</taxon>
        <taxon>Sar</taxon>
        <taxon>Stramenopiles</taxon>
        <taxon>Oomycota</taxon>
        <taxon>Peronosporomycetes</taxon>
        <taxon>Pythiales</taxon>
        <taxon>Pythiaceae</taxon>
        <taxon>Pythium</taxon>
    </lineage>
</organism>
<comment type="caution">
    <text evidence="3">The sequence shown here is derived from an EMBL/GenBank/DDBJ whole genome shotgun (WGS) entry which is preliminary data.</text>
</comment>
<dbReference type="AlphaFoldDB" id="A0AAD5LSG9"/>
<dbReference type="PANTHER" id="PTHR31834">
    <property type="entry name" value="INITIATION-SPECIFIC ALPHA-1,6-MANNOSYLTRANSFERASE"/>
    <property type="match status" value="1"/>
</dbReference>
<dbReference type="GO" id="GO:0000009">
    <property type="term" value="F:alpha-1,6-mannosyltransferase activity"/>
    <property type="evidence" value="ECO:0007669"/>
    <property type="project" value="InterPro"/>
</dbReference>
<feature type="region of interest" description="Disordered" evidence="1">
    <location>
        <begin position="40"/>
        <end position="67"/>
    </location>
</feature>
<dbReference type="InterPro" id="IPR039367">
    <property type="entry name" value="Och1-like"/>
</dbReference>
<sequence length="351" mass="40055">MPPPRRRSWLRVVVISLGVLGVIVLLHQMTLMRLMSTSPSLRHDAVPGEHARPADLVDDRKPADSNDDWRRAMQHRPAAAPTPVVVHYTSRTRHPMVEQWKDTCGPLEVRFYDDDASEELVRKHRPEFLETYRTALTPVERADYFRYLVLYVHGGVYADSDVSCLTPVGQWLSTFGWDDYELSDMDFVAGIEFPWAQSQYRVTGPLPLQFNQFLIASTKQSRMMERILKHIEHCIRTVPRNHLEATLERTGPAAFTRAILDEIQRRGIPDPSAAKHPGASDYPPAMLPPDELDKNGQVIPMRADADADGETPFFKVLLLPYRAFAFHRAHNHAAGPVLTEHHFKGSWRIET</sequence>
<evidence type="ECO:0000256" key="2">
    <source>
        <dbReference type="SAM" id="Phobius"/>
    </source>
</evidence>
<dbReference type="GO" id="GO:0006487">
    <property type="term" value="P:protein N-linked glycosylation"/>
    <property type="evidence" value="ECO:0007669"/>
    <property type="project" value="TreeGrafter"/>
</dbReference>
<dbReference type="Gene3D" id="3.90.550.20">
    <property type="match status" value="1"/>
</dbReference>
<dbReference type="InterPro" id="IPR029044">
    <property type="entry name" value="Nucleotide-diphossugar_trans"/>
</dbReference>
<dbReference type="Proteomes" id="UP001209570">
    <property type="component" value="Unassembled WGS sequence"/>
</dbReference>
<keyword evidence="2" id="KW-1133">Transmembrane helix</keyword>
<accession>A0AAD5LSG9</accession>
<dbReference type="GO" id="GO:0000136">
    <property type="term" value="C:mannan polymerase complex"/>
    <property type="evidence" value="ECO:0007669"/>
    <property type="project" value="TreeGrafter"/>
</dbReference>
<reference evidence="3" key="1">
    <citation type="submission" date="2021-12" db="EMBL/GenBank/DDBJ databases">
        <title>Prjna785345.</title>
        <authorList>
            <person name="Rujirawat T."/>
            <person name="Krajaejun T."/>
        </authorList>
    </citation>
    <scope>NUCLEOTIDE SEQUENCE</scope>
    <source>
        <strain evidence="3">Pi057C3</strain>
    </source>
</reference>
<dbReference type="SUPFAM" id="SSF53448">
    <property type="entry name" value="Nucleotide-diphospho-sugar transferases"/>
    <property type="match status" value="1"/>
</dbReference>
<protein>
    <recommendedName>
        <fullName evidence="5">Glycosylltransferase family 32 protein</fullName>
    </recommendedName>
</protein>
<dbReference type="PANTHER" id="PTHR31834:SF1">
    <property type="entry name" value="INITIATION-SPECIFIC ALPHA-1,6-MANNOSYLTRANSFERASE"/>
    <property type="match status" value="1"/>
</dbReference>
<dbReference type="EMBL" id="JAKCXM010000706">
    <property type="protein sequence ID" value="KAJ0392151.1"/>
    <property type="molecule type" value="Genomic_DNA"/>
</dbReference>
<feature type="compositionally biased region" description="Basic and acidic residues" evidence="1">
    <location>
        <begin position="41"/>
        <end position="67"/>
    </location>
</feature>
<keyword evidence="2" id="KW-0812">Transmembrane</keyword>
<dbReference type="Pfam" id="PF04488">
    <property type="entry name" value="Gly_transf_sug"/>
    <property type="match status" value="1"/>
</dbReference>
<evidence type="ECO:0008006" key="5">
    <source>
        <dbReference type="Google" id="ProtNLM"/>
    </source>
</evidence>
<keyword evidence="4" id="KW-1185">Reference proteome</keyword>